<proteinExistence type="predicted"/>
<dbReference type="InterPro" id="IPR015947">
    <property type="entry name" value="PUA-like_sf"/>
</dbReference>
<dbReference type="InterPro" id="IPR046336">
    <property type="entry name" value="Lon_prtase_N_sf"/>
</dbReference>
<evidence type="ECO:0000313" key="2">
    <source>
        <dbReference type="EMBL" id="SVD26695.1"/>
    </source>
</evidence>
<sequence length="76" mass="8391">MRNRFTHDFSELPDVMPVFPLAGAVILPNGQLPLNIFEDRYLNMVLDAIAGSRLIGMVQPKGDPQAQTPELHDTGC</sequence>
<feature type="non-terminal residue" evidence="2">
    <location>
        <position position="76"/>
    </location>
</feature>
<dbReference type="InterPro" id="IPR003111">
    <property type="entry name" value="Lon_prtase_N"/>
</dbReference>
<gene>
    <name evidence="2" type="ORF">METZ01_LOCUS379549</name>
</gene>
<dbReference type="SUPFAM" id="SSF88697">
    <property type="entry name" value="PUA domain-like"/>
    <property type="match status" value="1"/>
</dbReference>
<dbReference type="EMBL" id="UINC01139877">
    <property type="protein sequence ID" value="SVD26695.1"/>
    <property type="molecule type" value="Genomic_DNA"/>
</dbReference>
<dbReference type="Gene3D" id="2.30.130.40">
    <property type="entry name" value="LON domain-like"/>
    <property type="match status" value="1"/>
</dbReference>
<evidence type="ECO:0000259" key="1">
    <source>
        <dbReference type="Pfam" id="PF02190"/>
    </source>
</evidence>
<dbReference type="AlphaFoldDB" id="A0A382TYD2"/>
<dbReference type="Pfam" id="PF02190">
    <property type="entry name" value="LON_substr_bdg"/>
    <property type="match status" value="1"/>
</dbReference>
<name>A0A382TYD2_9ZZZZ</name>
<protein>
    <recommendedName>
        <fullName evidence="1">Lon N-terminal domain-containing protein</fullName>
    </recommendedName>
</protein>
<accession>A0A382TYD2</accession>
<organism evidence="2">
    <name type="scientific">marine metagenome</name>
    <dbReference type="NCBI Taxonomy" id="408172"/>
    <lineage>
        <taxon>unclassified sequences</taxon>
        <taxon>metagenomes</taxon>
        <taxon>ecological metagenomes</taxon>
    </lineage>
</organism>
<reference evidence="2" key="1">
    <citation type="submission" date="2018-05" db="EMBL/GenBank/DDBJ databases">
        <authorList>
            <person name="Lanie J.A."/>
            <person name="Ng W.-L."/>
            <person name="Kazmierczak K.M."/>
            <person name="Andrzejewski T.M."/>
            <person name="Davidsen T.M."/>
            <person name="Wayne K.J."/>
            <person name="Tettelin H."/>
            <person name="Glass J.I."/>
            <person name="Rusch D."/>
            <person name="Podicherti R."/>
            <person name="Tsui H.-C.T."/>
            <person name="Winkler M.E."/>
        </authorList>
    </citation>
    <scope>NUCLEOTIDE SEQUENCE</scope>
</reference>
<feature type="domain" description="Lon N-terminal" evidence="1">
    <location>
        <begin position="16"/>
        <end position="76"/>
    </location>
</feature>